<sequence>MTLEFDAVNGKKYYLSERALKHIIAGEFSTQPIGNGQVKSILKGGLHSKNGFESFLNNHPTIVHLYNYNSSIHEDWFYVRKLQNGVLTAKLPRTLFNKSAASATLGVDKYYISGYLWKTLFPEDTDETKLIEYIKEGLENLDLEKSKNDQLIGYCNIQSDPTKIIRLMYFIHDDKNIASCFPTWTQPYTGNNGKAFSHKHVLSYPIVQSTMMIDYEFDRKKLPLTKLDMDLIDTKVTLVTGEDHFTIEKDIQNLNIKLNSNRIPSVIEFEHEIFSLLKNTPKIFIERDIPQPLGYEEYEASRNKIFKKITKKQKNRKKNIKEFIEYIKSISIIKYNFEYSTYIYSNFGKILFHFNPLYNCSNIYENIIESIKIIYICDNKDKSTFLLDNIDHILENLITFNFYDHLQKKRILTLIGNLCYEYHDVKIIDKFINALLNCPSRFNLLKEYNQCRMSLNLIIPPKTYNDIGDLLDDIGLTDNLGFSIPDVIDFLKETLEENYLITPLPMNFNEYLLDLIFKQSPNFPLLVQDHCRYINDRDFMSFSAILCSQIDKLTEKNIYNDELANNLYELLDEYIKIQVAQRKQLNLLYIIKYSADHEEAKKVEFPMTLTEENKYTICLFIERFFNSMFSQRLCDKLKEYLTENNNITLIQKIEQKIEVKIGKDIPPNPEFLPKFIKEKIGFE</sequence>
<dbReference type="EMBL" id="CP049801">
    <property type="protein sequence ID" value="QIO05299.1"/>
    <property type="molecule type" value="Genomic_DNA"/>
</dbReference>
<dbReference type="KEGG" id="asha:G8E00_04655"/>
<name>A0A6G8RTK7_9GAMM</name>
<dbReference type="AlphaFoldDB" id="A0A6G8RTK7"/>
<evidence type="ECO:0000313" key="2">
    <source>
        <dbReference type="Proteomes" id="UP000502297"/>
    </source>
</evidence>
<dbReference type="RefSeq" id="WP_166222266.1">
    <property type="nucleotide sequence ID" value="NZ_CP049801.1"/>
</dbReference>
<accession>A0A6G8RTK7</accession>
<gene>
    <name evidence="1" type="ORF">G8E00_04655</name>
</gene>
<evidence type="ECO:0000313" key="1">
    <source>
        <dbReference type="EMBL" id="QIO05299.1"/>
    </source>
</evidence>
<reference evidence="1 2" key="1">
    <citation type="submission" date="2020-03" db="EMBL/GenBank/DDBJ databases">
        <authorList>
            <person name="Zhu W."/>
        </authorList>
    </citation>
    <scope>NUCLEOTIDE SEQUENCE [LARGE SCALE GENOMIC DNA]</scope>
    <source>
        <strain evidence="1 2">323-1</strain>
    </source>
</reference>
<keyword evidence="2" id="KW-1185">Reference proteome</keyword>
<protein>
    <submittedName>
        <fullName evidence="1">Uncharacterized protein</fullName>
    </submittedName>
</protein>
<dbReference type="Proteomes" id="UP000502297">
    <property type="component" value="Chromosome"/>
</dbReference>
<organism evidence="1 2">
    <name type="scientific">Acinetobacter shaoyimingii</name>
    <dbReference type="NCBI Taxonomy" id="2715164"/>
    <lineage>
        <taxon>Bacteria</taxon>
        <taxon>Pseudomonadati</taxon>
        <taxon>Pseudomonadota</taxon>
        <taxon>Gammaproteobacteria</taxon>
        <taxon>Moraxellales</taxon>
        <taxon>Moraxellaceae</taxon>
        <taxon>Acinetobacter</taxon>
    </lineage>
</organism>
<proteinExistence type="predicted"/>